<dbReference type="PROSITE" id="PS50893">
    <property type="entry name" value="ABC_TRANSPORTER_2"/>
    <property type="match status" value="1"/>
</dbReference>
<evidence type="ECO:0000256" key="2">
    <source>
        <dbReference type="ARBA" id="ARBA00022741"/>
    </source>
</evidence>
<evidence type="ECO:0000256" key="3">
    <source>
        <dbReference type="ARBA" id="ARBA00022840"/>
    </source>
</evidence>
<sequence length="262" mass="29753">MRLKTNNVSIELGGRNILEDININVAQGEFVGLIGPNGSGKSTLLKNIYRVLKADTGLIYLDEDNLARQPLKVTAKKMAVVKQFNNFSFDFRVEEIVMMGRAPHKSMFEFENINDYQVIYDSLEKVNMLEYAKRSFSTLSGGEKQRVLLARALAQRTDFLVLDEPTNHLDIRYKLEILDLIKSLDMEVLAAIHDLNLAVSYCDRIYVMKEGKIVAEGNPGQVISEELLKEVYQIEARVRKDTETGQLSIIYLPDHHLKSNTA</sequence>
<reference evidence="5 6" key="1">
    <citation type="submission" date="2019-03" db="EMBL/GenBank/DDBJ databases">
        <title>Subsurface microbial communities from deep shales in Ohio and West Virginia, USA.</title>
        <authorList>
            <person name="Wrighton K."/>
        </authorList>
    </citation>
    <scope>NUCLEOTIDE SEQUENCE [LARGE SCALE GENOMIC DNA]</scope>
    <source>
        <strain evidence="5 6">MSL9.2</strain>
    </source>
</reference>
<evidence type="ECO:0000259" key="4">
    <source>
        <dbReference type="PROSITE" id="PS50893"/>
    </source>
</evidence>
<dbReference type="InterPro" id="IPR003439">
    <property type="entry name" value="ABC_transporter-like_ATP-bd"/>
</dbReference>
<dbReference type="PANTHER" id="PTHR42794:SF2">
    <property type="entry name" value="ABC TRANSPORTER ATP-BINDING PROTEIN"/>
    <property type="match status" value="1"/>
</dbReference>
<dbReference type="InterPro" id="IPR027417">
    <property type="entry name" value="P-loop_NTPase"/>
</dbReference>
<keyword evidence="1" id="KW-0813">Transport</keyword>
<dbReference type="InterPro" id="IPR003593">
    <property type="entry name" value="AAA+_ATPase"/>
</dbReference>
<evidence type="ECO:0000313" key="6">
    <source>
        <dbReference type="Proteomes" id="UP000294697"/>
    </source>
</evidence>
<gene>
    <name evidence="5" type="ORF">C8C77_10446</name>
</gene>
<dbReference type="SUPFAM" id="SSF52540">
    <property type="entry name" value="P-loop containing nucleoside triphosphate hydrolases"/>
    <property type="match status" value="1"/>
</dbReference>
<dbReference type="AlphaFoldDB" id="A0A4R7Z7T0"/>
<organism evidence="5 6">
    <name type="scientific">Halanaerobium saccharolyticum</name>
    <dbReference type="NCBI Taxonomy" id="43595"/>
    <lineage>
        <taxon>Bacteria</taxon>
        <taxon>Bacillati</taxon>
        <taxon>Bacillota</taxon>
        <taxon>Clostridia</taxon>
        <taxon>Halanaerobiales</taxon>
        <taxon>Halanaerobiaceae</taxon>
        <taxon>Halanaerobium</taxon>
    </lineage>
</organism>
<dbReference type="CDD" id="cd03214">
    <property type="entry name" value="ABC_Iron-Siderophores_B12_Hemin"/>
    <property type="match status" value="1"/>
</dbReference>
<dbReference type="EMBL" id="SODA01000004">
    <property type="protein sequence ID" value="TDW06657.1"/>
    <property type="molecule type" value="Genomic_DNA"/>
</dbReference>
<dbReference type="FunFam" id="3.40.50.300:FF:000134">
    <property type="entry name" value="Iron-enterobactin ABC transporter ATP-binding protein"/>
    <property type="match status" value="1"/>
</dbReference>
<dbReference type="OrthoDB" id="9799337at2"/>
<dbReference type="Gene3D" id="3.40.50.300">
    <property type="entry name" value="P-loop containing nucleotide triphosphate hydrolases"/>
    <property type="match status" value="1"/>
</dbReference>
<accession>A0A4R7Z7T0</accession>
<dbReference type="PROSITE" id="PS00211">
    <property type="entry name" value="ABC_TRANSPORTER_1"/>
    <property type="match status" value="1"/>
</dbReference>
<dbReference type="InterPro" id="IPR017871">
    <property type="entry name" value="ABC_transporter-like_CS"/>
</dbReference>
<name>A0A4R7Z7T0_9FIRM</name>
<keyword evidence="2" id="KW-0547">Nucleotide-binding</keyword>
<dbReference type="Pfam" id="PF00005">
    <property type="entry name" value="ABC_tran"/>
    <property type="match status" value="1"/>
</dbReference>
<dbReference type="Proteomes" id="UP000294697">
    <property type="component" value="Unassembled WGS sequence"/>
</dbReference>
<comment type="caution">
    <text evidence="5">The sequence shown here is derived from an EMBL/GenBank/DDBJ whole genome shotgun (WGS) entry which is preliminary data.</text>
</comment>
<dbReference type="PANTHER" id="PTHR42794">
    <property type="entry name" value="HEMIN IMPORT ATP-BINDING PROTEIN HMUV"/>
    <property type="match status" value="1"/>
</dbReference>
<evidence type="ECO:0000256" key="1">
    <source>
        <dbReference type="ARBA" id="ARBA00022448"/>
    </source>
</evidence>
<evidence type="ECO:0000313" key="5">
    <source>
        <dbReference type="EMBL" id="TDW06657.1"/>
    </source>
</evidence>
<dbReference type="SMART" id="SM00382">
    <property type="entry name" value="AAA"/>
    <property type="match status" value="1"/>
</dbReference>
<protein>
    <submittedName>
        <fullName evidence="5">Iron complex transport system ATP-binding protein</fullName>
    </submittedName>
</protein>
<dbReference type="GO" id="GO:0016887">
    <property type="term" value="F:ATP hydrolysis activity"/>
    <property type="evidence" value="ECO:0007669"/>
    <property type="project" value="InterPro"/>
</dbReference>
<keyword evidence="3 5" id="KW-0067">ATP-binding</keyword>
<dbReference type="GO" id="GO:0005524">
    <property type="term" value="F:ATP binding"/>
    <property type="evidence" value="ECO:0007669"/>
    <property type="project" value="UniProtKB-KW"/>
</dbReference>
<dbReference type="RefSeq" id="WP_111571494.1">
    <property type="nucleotide sequence ID" value="NZ_QLME01000004.1"/>
</dbReference>
<feature type="domain" description="ABC transporter" evidence="4">
    <location>
        <begin position="3"/>
        <end position="235"/>
    </location>
</feature>
<proteinExistence type="predicted"/>